<dbReference type="SUPFAM" id="SSF57850">
    <property type="entry name" value="RING/U-box"/>
    <property type="match status" value="1"/>
</dbReference>
<proteinExistence type="predicted"/>
<evidence type="ECO:0000256" key="8">
    <source>
        <dbReference type="ARBA" id="ARBA00022786"/>
    </source>
</evidence>
<keyword evidence="16" id="KW-1185">Reference proteome</keyword>
<dbReference type="GO" id="GO:0006511">
    <property type="term" value="P:ubiquitin-dependent protein catabolic process"/>
    <property type="evidence" value="ECO:0007669"/>
    <property type="project" value="UniProtKB-UniRule"/>
</dbReference>
<dbReference type="AlphaFoldDB" id="A0A7M7MNS5"/>
<dbReference type="Proteomes" id="UP000005203">
    <property type="component" value="Linkage group LG1"/>
</dbReference>
<protein>
    <recommendedName>
        <fullName evidence="11">E3 ubiquitin-protein ligase</fullName>
        <ecNumber evidence="11">2.3.2.27</ecNumber>
    </recommendedName>
</protein>
<feature type="domain" description="RING-type" evidence="13">
    <location>
        <begin position="35"/>
        <end position="73"/>
    </location>
</feature>
<dbReference type="InterPro" id="IPR033509">
    <property type="entry name" value="RNF146"/>
</dbReference>
<evidence type="ECO:0000259" key="13">
    <source>
        <dbReference type="PROSITE" id="PS50089"/>
    </source>
</evidence>
<feature type="compositionally biased region" description="Acidic residues" evidence="12">
    <location>
        <begin position="290"/>
        <end position="302"/>
    </location>
</feature>
<comment type="pathway">
    <text evidence="11">Protein modification; protein ubiquitination.</text>
</comment>
<dbReference type="PROSITE" id="PS50918">
    <property type="entry name" value="WWE"/>
    <property type="match status" value="1"/>
</dbReference>
<dbReference type="PANTHER" id="PTHR13417:SF2">
    <property type="entry name" value="E3 UBIQUITIN-PROTEIN LIGASE RNF146"/>
    <property type="match status" value="1"/>
</dbReference>
<accession>A0A7M7MNS5</accession>
<feature type="region of interest" description="Disordered" evidence="12">
    <location>
        <begin position="203"/>
        <end position="310"/>
    </location>
</feature>
<dbReference type="InterPro" id="IPR017907">
    <property type="entry name" value="Znf_RING_CS"/>
</dbReference>
<dbReference type="UniPathway" id="UPA00143"/>
<reference evidence="16" key="3">
    <citation type="submission" date="2025-05" db="UniProtKB">
        <authorList>
            <consortium name="RefSeq"/>
        </authorList>
    </citation>
    <scope>NUCLEOTIDE SEQUENCE [LARGE SCALE GENOMIC DNA]</scope>
    <source>
        <strain evidence="16">DH4</strain>
    </source>
</reference>
<dbReference type="PANTHER" id="PTHR13417">
    <property type="entry name" value="E3 UBIQUITIN-PROTEIN LIGASE RNF146"/>
    <property type="match status" value="1"/>
</dbReference>
<dbReference type="GO" id="GO:0016055">
    <property type="term" value="P:Wnt signaling pathway"/>
    <property type="evidence" value="ECO:0007669"/>
    <property type="project" value="UniProtKB-KW"/>
</dbReference>
<evidence type="ECO:0000256" key="3">
    <source>
        <dbReference type="ARBA" id="ARBA00022490"/>
    </source>
</evidence>
<keyword evidence="4 11" id="KW-0808">Transferase</keyword>
<feature type="compositionally biased region" description="Polar residues" evidence="12">
    <location>
        <begin position="1"/>
        <end position="16"/>
    </location>
</feature>
<keyword evidence="9 11" id="KW-0862">Zinc</keyword>
<evidence type="ECO:0000256" key="1">
    <source>
        <dbReference type="ARBA" id="ARBA00000900"/>
    </source>
</evidence>
<evidence type="ECO:0000256" key="11">
    <source>
        <dbReference type="RuleBase" id="RU367115"/>
    </source>
</evidence>
<dbReference type="SMART" id="SM00678">
    <property type="entry name" value="WWE"/>
    <property type="match status" value="1"/>
</dbReference>
<comment type="subcellular location">
    <subcellularLocation>
        <location evidence="2 11">Cytoplasm</location>
        <location evidence="2 11">Cytosol</location>
    </subcellularLocation>
</comment>
<accession>A0A8B8H552</accession>
<dbReference type="PROSITE" id="PS00518">
    <property type="entry name" value="ZF_RING_1"/>
    <property type="match status" value="1"/>
</dbReference>
<dbReference type="InterPro" id="IPR044110">
    <property type="entry name" value="RING-HC_RNF146"/>
</dbReference>
<dbReference type="CDD" id="cd16546">
    <property type="entry name" value="RING-HC_RNF146"/>
    <property type="match status" value="1"/>
</dbReference>
<reference evidence="17" key="2">
    <citation type="submission" date="2025-04" db="UniProtKB">
        <authorList>
            <consortium name="RefSeq"/>
        </authorList>
    </citation>
    <scope>IDENTIFICATION</scope>
    <source>
        <strain evidence="17">DH4</strain>
        <tissue evidence="17">Whole body</tissue>
    </source>
</reference>
<evidence type="ECO:0000256" key="7">
    <source>
        <dbReference type="ARBA" id="ARBA00022771"/>
    </source>
</evidence>
<dbReference type="OrthoDB" id="10065815at2759"/>
<dbReference type="InterPro" id="IPR037197">
    <property type="entry name" value="WWE_dom_sf"/>
</dbReference>
<keyword evidence="3 11" id="KW-0963">Cytoplasm</keyword>
<evidence type="ECO:0000256" key="2">
    <source>
        <dbReference type="ARBA" id="ARBA00004514"/>
    </source>
</evidence>
<dbReference type="RefSeq" id="XP_026298723.1">
    <property type="nucleotide sequence ID" value="XM_026442938.1"/>
</dbReference>
<dbReference type="GO" id="GO:0008270">
    <property type="term" value="F:zinc ion binding"/>
    <property type="evidence" value="ECO:0007669"/>
    <property type="project" value="UniProtKB-UniRule"/>
</dbReference>
<dbReference type="InterPro" id="IPR018123">
    <property type="entry name" value="WWE-dom_subgr"/>
</dbReference>
<keyword evidence="5" id="KW-0879">Wnt signaling pathway</keyword>
<dbReference type="PROSITE" id="PS50089">
    <property type="entry name" value="ZF_RING_2"/>
    <property type="match status" value="1"/>
</dbReference>
<comment type="PTM">
    <text evidence="11">Ubiquitinated; autoubiquitinated.</text>
</comment>
<dbReference type="KEGG" id="ame:113219004"/>
<sequence length="310" mass="35483">MAQAKLNSQEETSSTLNDKEKETDEKEGSTTVLECAVCLQPCIYPARLPCNHIYCYLCVKGVANQSKRCPMCRQEIPPDFLNRPQLVEVDETQKESEHFEEEYQWFYEGRNGWWKYDSRTSRDLEDIYNLGWWQYDQRTSHELETAYKQGKRNCELLIAGFLYIADFGSMLQLRRNDPSRRRKIKRDLYNVPKKGVAGLRLNNQDEEITREVRGAERPASPASDDMGIIISTGDGTNTPVPPSNTPQTPAGGTASGDATPLNDRMEQRDSLHQVLEQMRSLVLREHLSSDTDDELEEDEESESPSTHPTL</sequence>
<evidence type="ECO:0000256" key="12">
    <source>
        <dbReference type="SAM" id="MobiDB-lite"/>
    </source>
</evidence>
<dbReference type="GO" id="GO:0061630">
    <property type="term" value="F:ubiquitin protein ligase activity"/>
    <property type="evidence" value="ECO:0007669"/>
    <property type="project" value="UniProtKB-UniRule"/>
</dbReference>
<keyword evidence="8 11" id="KW-0833">Ubl conjugation pathway</keyword>
<dbReference type="GO" id="GO:0051865">
    <property type="term" value="P:protein autoubiquitination"/>
    <property type="evidence" value="ECO:0007669"/>
    <property type="project" value="UniProtKB-UniRule"/>
</dbReference>
<evidence type="ECO:0000256" key="10">
    <source>
        <dbReference type="PROSITE-ProRule" id="PRU00175"/>
    </source>
</evidence>
<keyword evidence="6 11" id="KW-0479">Metal-binding</keyword>
<evidence type="ECO:0000313" key="17">
    <source>
        <dbReference type="RefSeq" id="XP_026298723.1"/>
    </source>
</evidence>
<evidence type="ECO:0000256" key="5">
    <source>
        <dbReference type="ARBA" id="ARBA00022687"/>
    </source>
</evidence>
<evidence type="ECO:0000313" key="15">
    <source>
        <dbReference type="EnsemblMetazoa" id="XP_026298723"/>
    </source>
</evidence>
<dbReference type="Pfam" id="PF13920">
    <property type="entry name" value="zf-C3HC4_3"/>
    <property type="match status" value="1"/>
</dbReference>
<dbReference type="GeneID" id="113219004"/>
<dbReference type="InterPro" id="IPR013083">
    <property type="entry name" value="Znf_RING/FYVE/PHD"/>
</dbReference>
<dbReference type="GO" id="GO:0072572">
    <property type="term" value="F:poly-ADP-D-ribose binding"/>
    <property type="evidence" value="ECO:0007669"/>
    <property type="project" value="UniProtKB-UniRule"/>
</dbReference>
<evidence type="ECO:0000313" key="16">
    <source>
        <dbReference type="Proteomes" id="UP000005203"/>
    </source>
</evidence>
<dbReference type="InterPro" id="IPR001841">
    <property type="entry name" value="Znf_RING"/>
</dbReference>
<name>A0A7M7MNS5_APIME</name>
<dbReference type="EnsemblMetazoa" id="XM_026442938">
    <property type="protein sequence ID" value="XP_026298723"/>
    <property type="gene ID" value="LOC113219004"/>
</dbReference>
<feature type="compositionally biased region" description="Basic and acidic residues" evidence="12">
    <location>
        <begin position="207"/>
        <end position="216"/>
    </location>
</feature>
<keyword evidence="7 10" id="KW-0863">Zinc-finger</keyword>
<feature type="domain" description="WWE" evidence="14">
    <location>
        <begin position="91"/>
        <end position="186"/>
    </location>
</feature>
<evidence type="ECO:0000256" key="4">
    <source>
        <dbReference type="ARBA" id="ARBA00022679"/>
    </source>
</evidence>
<dbReference type="CTD" id="81847"/>
<feature type="region of interest" description="Disordered" evidence="12">
    <location>
        <begin position="1"/>
        <end position="25"/>
    </location>
</feature>
<reference evidence="15" key="1">
    <citation type="submission" date="2021-01" db="UniProtKB">
        <authorList>
            <consortium name="EnsemblMetazoa"/>
        </authorList>
    </citation>
    <scope>IDENTIFICATION</scope>
    <source>
        <strain evidence="15">DH4</strain>
    </source>
</reference>
<dbReference type="GO" id="GO:0005634">
    <property type="term" value="C:nucleus"/>
    <property type="evidence" value="ECO:0007669"/>
    <property type="project" value="TreeGrafter"/>
</dbReference>
<evidence type="ECO:0000256" key="6">
    <source>
        <dbReference type="ARBA" id="ARBA00022723"/>
    </source>
</evidence>
<comment type="function">
    <text evidence="11">E3 ubiquitin-protein ligase that specifically binds poly-ADP-ribosylated proteins and mediates their ubiquitination and subsequent degradation.</text>
</comment>
<comment type="domain">
    <text evidence="11">The WWE domain mediates non-covalent poly(ADP-ribose)-binding.</text>
</comment>
<dbReference type="Gene3D" id="3.30.40.10">
    <property type="entry name" value="Zinc/RING finger domain, C3HC4 (zinc finger)"/>
    <property type="match status" value="1"/>
</dbReference>
<comment type="catalytic activity">
    <reaction evidence="1 11">
        <text>S-ubiquitinyl-[E2 ubiquitin-conjugating enzyme]-L-cysteine + [acceptor protein]-L-lysine = [E2 ubiquitin-conjugating enzyme]-L-cysteine + N(6)-ubiquitinyl-[acceptor protein]-L-lysine.</text>
        <dbReference type="EC" id="2.3.2.27"/>
    </reaction>
</comment>
<dbReference type="EC" id="2.3.2.27" evidence="11"/>
<dbReference type="SUPFAM" id="SSF117839">
    <property type="entry name" value="WWE domain"/>
    <property type="match status" value="2"/>
</dbReference>
<evidence type="ECO:0000259" key="14">
    <source>
        <dbReference type="PROSITE" id="PS50918"/>
    </source>
</evidence>
<dbReference type="GO" id="GO:0005829">
    <property type="term" value="C:cytosol"/>
    <property type="evidence" value="ECO:0007669"/>
    <property type="project" value="UniProtKB-SubCell"/>
</dbReference>
<dbReference type="SMART" id="SM00184">
    <property type="entry name" value="RING"/>
    <property type="match status" value="1"/>
</dbReference>
<gene>
    <name evidence="17" type="primary">LOC113219004</name>
</gene>
<dbReference type="Gene3D" id="3.30.720.50">
    <property type="match status" value="2"/>
</dbReference>
<evidence type="ECO:0000256" key="9">
    <source>
        <dbReference type="ARBA" id="ARBA00022833"/>
    </source>
</evidence>
<dbReference type="InterPro" id="IPR004170">
    <property type="entry name" value="WWE_dom"/>
</dbReference>
<organism evidence="15">
    <name type="scientific">Apis mellifera</name>
    <name type="common">Honeybee</name>
    <dbReference type="NCBI Taxonomy" id="7460"/>
    <lineage>
        <taxon>Eukaryota</taxon>
        <taxon>Metazoa</taxon>
        <taxon>Ecdysozoa</taxon>
        <taxon>Arthropoda</taxon>
        <taxon>Hexapoda</taxon>
        <taxon>Insecta</taxon>
        <taxon>Pterygota</taxon>
        <taxon>Neoptera</taxon>
        <taxon>Endopterygota</taxon>
        <taxon>Hymenoptera</taxon>
        <taxon>Apocrita</taxon>
        <taxon>Aculeata</taxon>
        <taxon>Apoidea</taxon>
        <taxon>Anthophila</taxon>
        <taxon>Apidae</taxon>
        <taxon>Apis</taxon>
    </lineage>
</organism>
<dbReference type="Pfam" id="PF02825">
    <property type="entry name" value="WWE"/>
    <property type="match status" value="2"/>
</dbReference>